<evidence type="ECO:0000313" key="1">
    <source>
        <dbReference type="EMBL" id="PWY85277.1"/>
    </source>
</evidence>
<comment type="caution">
    <text evidence="1">The sequence shown here is derived from an EMBL/GenBank/DDBJ whole genome shotgun (WGS) entry which is preliminary data.</text>
</comment>
<protein>
    <submittedName>
        <fullName evidence="1">Uncharacterized protein</fullName>
    </submittedName>
</protein>
<dbReference type="Proteomes" id="UP000246171">
    <property type="component" value="Unassembled WGS sequence"/>
</dbReference>
<organism evidence="1 2">
    <name type="scientific">Aspergillus eucalypticola (strain CBS 122712 / IBT 29274)</name>
    <dbReference type="NCBI Taxonomy" id="1448314"/>
    <lineage>
        <taxon>Eukaryota</taxon>
        <taxon>Fungi</taxon>
        <taxon>Dikarya</taxon>
        <taxon>Ascomycota</taxon>
        <taxon>Pezizomycotina</taxon>
        <taxon>Eurotiomycetes</taxon>
        <taxon>Eurotiomycetidae</taxon>
        <taxon>Eurotiales</taxon>
        <taxon>Aspergillaceae</taxon>
        <taxon>Aspergillus</taxon>
        <taxon>Aspergillus subgen. Circumdati</taxon>
    </lineage>
</organism>
<dbReference type="RefSeq" id="XP_025393197.1">
    <property type="nucleotide sequence ID" value="XM_025530102.1"/>
</dbReference>
<gene>
    <name evidence="1" type="ORF">BO83DRAFT_374020</name>
</gene>
<dbReference type="AlphaFoldDB" id="A0A317WJD1"/>
<dbReference type="EMBL" id="MSFU01000001">
    <property type="protein sequence ID" value="PWY85277.1"/>
    <property type="molecule type" value="Genomic_DNA"/>
</dbReference>
<reference evidence="1" key="1">
    <citation type="submission" date="2016-12" db="EMBL/GenBank/DDBJ databases">
        <title>The genomes of Aspergillus section Nigri reveals drivers in fungal speciation.</title>
        <authorList>
            <consortium name="DOE Joint Genome Institute"/>
            <person name="Vesth T.C."/>
            <person name="Nybo J."/>
            <person name="Theobald S."/>
            <person name="Brandl J."/>
            <person name="Frisvad J.C."/>
            <person name="Nielsen K.F."/>
            <person name="Lyhne E.K."/>
            <person name="Kogle M.E."/>
            <person name="Kuo A."/>
            <person name="Riley R."/>
            <person name="Clum A."/>
            <person name="Nolan M."/>
            <person name="Lipzen A."/>
            <person name="Salamov A."/>
            <person name="Henrissat B."/>
            <person name="Wiebenga A."/>
            <person name="De vries R.P."/>
            <person name="Grigoriev I.V."/>
            <person name="Mortensen U.H."/>
            <person name="Andersen M.R."/>
            <person name="Baker S.E."/>
        </authorList>
    </citation>
    <scope>NUCLEOTIDE SEQUENCE</scope>
    <source>
        <strain evidence="1">CBS 122712</strain>
    </source>
</reference>
<evidence type="ECO:0000313" key="2">
    <source>
        <dbReference type="Proteomes" id="UP000246171"/>
    </source>
</evidence>
<accession>A0A317WJD1</accession>
<keyword evidence="2" id="KW-1185">Reference proteome</keyword>
<sequence length="57" mass="6445">MWQQNQDVQRGNQVAVSLDQVDWRFLIPGVSKVTPLVARRPGMPSCWAYRGDGDDVT</sequence>
<name>A0A317WJD1_ASPEC</name>
<dbReference type="VEuPathDB" id="FungiDB:BO83DRAFT_374020"/>
<proteinExistence type="predicted"/>
<dbReference type="GeneID" id="37052064"/>